<accession>A0A565B4B5</accession>
<evidence type="ECO:0000313" key="6">
    <source>
        <dbReference type="EMBL" id="VVA95615.1"/>
    </source>
</evidence>
<keyword evidence="7" id="KW-1185">Reference proteome</keyword>
<dbReference type="GO" id="GO:0005737">
    <property type="term" value="C:cytoplasm"/>
    <property type="evidence" value="ECO:0007669"/>
    <property type="project" value="TreeGrafter"/>
</dbReference>
<sequence>MDHISIASLPGLYERTVTMNSLGKTLFNRMEVGWAIAPPHLTWGVRQAHSDLTFATSTPMQYAAVAALKAQESYFKELKRDYNAKKRDSCKGFDRSRV</sequence>
<dbReference type="OrthoDB" id="1663782at2759"/>
<organism evidence="6 7">
    <name type="scientific">Arabis nemorensis</name>
    <dbReference type="NCBI Taxonomy" id="586526"/>
    <lineage>
        <taxon>Eukaryota</taxon>
        <taxon>Viridiplantae</taxon>
        <taxon>Streptophyta</taxon>
        <taxon>Embryophyta</taxon>
        <taxon>Tracheophyta</taxon>
        <taxon>Spermatophyta</taxon>
        <taxon>Magnoliopsida</taxon>
        <taxon>eudicotyledons</taxon>
        <taxon>Gunneridae</taxon>
        <taxon>Pentapetalae</taxon>
        <taxon>rosids</taxon>
        <taxon>malvids</taxon>
        <taxon>Brassicales</taxon>
        <taxon>Brassicaceae</taxon>
        <taxon>Arabideae</taxon>
        <taxon>Arabis</taxon>
    </lineage>
</organism>
<reference evidence="6" key="1">
    <citation type="submission" date="2019-07" db="EMBL/GenBank/DDBJ databases">
        <authorList>
            <person name="Dittberner H."/>
        </authorList>
    </citation>
    <scope>NUCLEOTIDE SEQUENCE [LARGE SCALE GENOMIC DNA]</scope>
</reference>
<gene>
    <name evidence="6" type="ORF">ANE_LOCUS6060</name>
</gene>
<keyword evidence="2" id="KW-0032">Aminotransferase</keyword>
<evidence type="ECO:0000313" key="7">
    <source>
        <dbReference type="Proteomes" id="UP000489600"/>
    </source>
</evidence>
<dbReference type="Gene3D" id="3.40.640.10">
    <property type="entry name" value="Type I PLP-dependent aspartate aminotransferase-like (Major domain)"/>
    <property type="match status" value="1"/>
</dbReference>
<feature type="domain" description="Aminotransferase class I/classII large" evidence="5">
    <location>
        <begin position="15"/>
        <end position="84"/>
    </location>
</feature>
<dbReference type="GO" id="GO:0030170">
    <property type="term" value="F:pyridoxal phosphate binding"/>
    <property type="evidence" value="ECO:0007669"/>
    <property type="project" value="InterPro"/>
</dbReference>
<evidence type="ECO:0000256" key="1">
    <source>
        <dbReference type="ARBA" id="ARBA00001933"/>
    </source>
</evidence>
<name>A0A565B4B5_9BRAS</name>
<dbReference type="InterPro" id="IPR015421">
    <property type="entry name" value="PyrdxlP-dep_Trfase_major"/>
</dbReference>
<dbReference type="Proteomes" id="UP000489600">
    <property type="component" value="Unassembled WGS sequence"/>
</dbReference>
<evidence type="ECO:0000256" key="4">
    <source>
        <dbReference type="ARBA" id="ARBA00022898"/>
    </source>
</evidence>
<keyword evidence="4" id="KW-0663">Pyridoxal phosphate</keyword>
<evidence type="ECO:0000256" key="2">
    <source>
        <dbReference type="ARBA" id="ARBA00022576"/>
    </source>
</evidence>
<dbReference type="Gene3D" id="3.90.1150.10">
    <property type="entry name" value="Aspartate Aminotransferase, domain 1"/>
    <property type="match status" value="1"/>
</dbReference>
<dbReference type="InterPro" id="IPR015422">
    <property type="entry name" value="PyrdxlP-dep_Trfase_small"/>
</dbReference>
<dbReference type="InterPro" id="IPR015424">
    <property type="entry name" value="PyrdxlP-dep_Trfase"/>
</dbReference>
<dbReference type="EMBL" id="CABITT030000002">
    <property type="protein sequence ID" value="VVA95615.1"/>
    <property type="molecule type" value="Genomic_DNA"/>
</dbReference>
<keyword evidence="3" id="KW-0808">Transferase</keyword>
<dbReference type="InterPro" id="IPR051326">
    <property type="entry name" value="Kynurenine-oxoglutarate_AT"/>
</dbReference>
<proteinExistence type="predicted"/>
<dbReference type="SUPFAM" id="SSF53383">
    <property type="entry name" value="PLP-dependent transferases"/>
    <property type="match status" value="1"/>
</dbReference>
<protein>
    <recommendedName>
        <fullName evidence="5">Aminotransferase class I/classII large domain-containing protein</fullName>
    </recommendedName>
</protein>
<evidence type="ECO:0000259" key="5">
    <source>
        <dbReference type="Pfam" id="PF00155"/>
    </source>
</evidence>
<dbReference type="PANTHER" id="PTHR43807">
    <property type="entry name" value="FI04487P"/>
    <property type="match status" value="1"/>
</dbReference>
<dbReference type="GO" id="GO:0016212">
    <property type="term" value="F:kynurenine-oxoglutarate transaminase activity"/>
    <property type="evidence" value="ECO:0007669"/>
    <property type="project" value="TreeGrafter"/>
</dbReference>
<comment type="cofactor">
    <cofactor evidence="1">
        <name>pyridoxal 5'-phosphate</name>
        <dbReference type="ChEBI" id="CHEBI:597326"/>
    </cofactor>
</comment>
<comment type="caution">
    <text evidence="6">The sequence shown here is derived from an EMBL/GenBank/DDBJ whole genome shotgun (WGS) entry which is preliminary data.</text>
</comment>
<dbReference type="Pfam" id="PF00155">
    <property type="entry name" value="Aminotran_1_2"/>
    <property type="match status" value="1"/>
</dbReference>
<evidence type="ECO:0000256" key="3">
    <source>
        <dbReference type="ARBA" id="ARBA00022679"/>
    </source>
</evidence>
<dbReference type="PANTHER" id="PTHR43807:SF20">
    <property type="entry name" value="FI04487P"/>
    <property type="match status" value="1"/>
</dbReference>
<dbReference type="InterPro" id="IPR004839">
    <property type="entry name" value="Aminotransferase_I/II_large"/>
</dbReference>
<dbReference type="AlphaFoldDB" id="A0A565B4B5"/>